<feature type="transmembrane region" description="Helical" evidence="10">
    <location>
        <begin position="55"/>
        <end position="71"/>
    </location>
</feature>
<dbReference type="GO" id="GO:0008551">
    <property type="term" value="F:P-type cadmium transporter activity"/>
    <property type="evidence" value="ECO:0007669"/>
    <property type="project" value="UniProtKB-EC"/>
</dbReference>
<dbReference type="NCBIfam" id="TIGR01494">
    <property type="entry name" value="ATPase_P-type"/>
    <property type="match status" value="1"/>
</dbReference>
<sequence>MKLYNVQTDYKVKKKAKQIKSEMSSETKLTITRLLVAFILLIVGSSSFVPEPFNIVLLVSAYLVIGARIVWQAIKNIFHGEIFDENFLMSIATIGAIILKQYPEAIAVMLFYELGNVFEDIAVNKSKRSISALLEVKPAYATLITGRQNKVVDPNLVQIGETILVKPGEKIPLDGTVILGSSAVDTSALTGESMPQSIKVGDTALSGSINQTGTLQIKVTKLYNDSTVAKILDLVENASNKKADTEKFITKFAKIYTPIVVFLAVALAIVPSLVTSDWNTWIYRALIFLVISCPCALVISVPLSFFGGIGAASKQGILVKGSNYLEALNDVDTVAFDKTGTLTKGQFSVVQVNPVNISEQKLLQMAASVEKNSTHPIAKSILQAYKGDLIPIVKADEQAGHGLSAEVDGQTVIVGNAKALKQAGITFTETDAVGTIVYVAVDNQFWGDIVIADVPKNDAQKAIELLNNRGIHKNVMLTGDNQTVGQAMAKKLQMSAVYTNLLPENKVEIINDLLKVSHKNNKKVAFVGDGINDTPVLATADIGFAMGGLGSDAAVEAADIVIMGDEPSKVSEAMKIAKKTRRIVVENISFALIIKILFLLLGALGMVNMWQAVFADVGVTIIAVLNAIRLQFINFDN</sequence>
<dbReference type="InterPro" id="IPR018303">
    <property type="entry name" value="ATPase_P-typ_P_site"/>
</dbReference>
<dbReference type="InterPro" id="IPR059000">
    <property type="entry name" value="ATPase_P-type_domA"/>
</dbReference>
<dbReference type="InterPro" id="IPR023214">
    <property type="entry name" value="HAD_sf"/>
</dbReference>
<keyword evidence="10" id="KW-0547">Nucleotide-binding</keyword>
<keyword evidence="5 10" id="KW-1133">Transmembrane helix</keyword>
<dbReference type="PANTHER" id="PTHR48085:SF5">
    <property type="entry name" value="CADMIUM_ZINC-TRANSPORTING ATPASE HMA4-RELATED"/>
    <property type="match status" value="1"/>
</dbReference>
<dbReference type="Gene3D" id="3.40.50.1000">
    <property type="entry name" value="HAD superfamily/HAD-like"/>
    <property type="match status" value="1"/>
</dbReference>
<dbReference type="InterPro" id="IPR001757">
    <property type="entry name" value="P_typ_ATPase"/>
</dbReference>
<dbReference type="GO" id="GO:0046872">
    <property type="term" value="F:metal ion binding"/>
    <property type="evidence" value="ECO:0007669"/>
    <property type="project" value="UniProtKB-KW"/>
</dbReference>
<evidence type="ECO:0000256" key="10">
    <source>
        <dbReference type="RuleBase" id="RU362081"/>
    </source>
</evidence>
<evidence type="ECO:0000313" key="13">
    <source>
        <dbReference type="Proteomes" id="UP000824013"/>
    </source>
</evidence>
<dbReference type="InterPro" id="IPR036412">
    <property type="entry name" value="HAD-like_sf"/>
</dbReference>
<reference evidence="12" key="2">
    <citation type="submission" date="2021-04" db="EMBL/GenBank/DDBJ databases">
        <authorList>
            <person name="Gilroy R."/>
        </authorList>
    </citation>
    <scope>NUCLEOTIDE SEQUENCE</scope>
    <source>
        <strain evidence="12">3204</strain>
    </source>
</reference>
<organism evidence="12 13">
    <name type="scientific">Candidatus Companilactobacillus pullicola</name>
    <dbReference type="NCBI Taxonomy" id="2838523"/>
    <lineage>
        <taxon>Bacteria</taxon>
        <taxon>Bacillati</taxon>
        <taxon>Bacillota</taxon>
        <taxon>Bacilli</taxon>
        <taxon>Lactobacillales</taxon>
        <taxon>Lactobacillaceae</taxon>
        <taxon>Companilactobacillus</taxon>
    </lineage>
</organism>
<dbReference type="InterPro" id="IPR027256">
    <property type="entry name" value="P-typ_ATPase_IB"/>
</dbReference>
<dbReference type="Gene3D" id="2.70.150.10">
    <property type="entry name" value="Calcium-transporting ATPase, cytoplasmic transduction domain A"/>
    <property type="match status" value="1"/>
</dbReference>
<dbReference type="GO" id="GO:0016887">
    <property type="term" value="F:ATP hydrolysis activity"/>
    <property type="evidence" value="ECO:0007669"/>
    <property type="project" value="InterPro"/>
</dbReference>
<evidence type="ECO:0000256" key="3">
    <source>
        <dbReference type="ARBA" id="ARBA00022539"/>
    </source>
</evidence>
<dbReference type="InterPro" id="IPR023298">
    <property type="entry name" value="ATPase_P-typ_TM_dom_sf"/>
</dbReference>
<evidence type="ECO:0000256" key="8">
    <source>
        <dbReference type="ARBA" id="ARBA00039103"/>
    </source>
</evidence>
<name>A0A9D1ZSZ9_9LACO</name>
<keyword evidence="6" id="KW-0406">Ion transport</keyword>
<proteinExistence type="inferred from homology"/>
<keyword evidence="6" id="KW-0813">Transport</keyword>
<feature type="transmembrane region" description="Helical" evidence="10">
    <location>
        <begin position="583"/>
        <end position="603"/>
    </location>
</feature>
<dbReference type="NCBIfam" id="TIGR01512">
    <property type="entry name" value="ATPase-IB2_Cd"/>
    <property type="match status" value="1"/>
</dbReference>
<dbReference type="EMBL" id="DXCM01000086">
    <property type="protein sequence ID" value="HIY93519.1"/>
    <property type="molecule type" value="Genomic_DNA"/>
</dbReference>
<comment type="caution">
    <text evidence="12">The sequence shown here is derived from an EMBL/GenBank/DDBJ whole genome shotgun (WGS) entry which is preliminary data.</text>
</comment>
<feature type="transmembrane region" description="Helical" evidence="10">
    <location>
        <begin position="255"/>
        <end position="275"/>
    </location>
</feature>
<evidence type="ECO:0000313" key="12">
    <source>
        <dbReference type="EMBL" id="HIY93519.1"/>
    </source>
</evidence>
<evidence type="ECO:0000256" key="7">
    <source>
        <dbReference type="ARBA" id="ARBA00023136"/>
    </source>
</evidence>
<protein>
    <recommendedName>
        <fullName evidence="8">Cd(2+)-exporting ATPase</fullName>
        <ecNumber evidence="8">7.2.2.21</ecNumber>
    </recommendedName>
</protein>
<dbReference type="SUPFAM" id="SSF81653">
    <property type="entry name" value="Calcium ATPase, transduction domain A"/>
    <property type="match status" value="1"/>
</dbReference>
<dbReference type="InterPro" id="IPR051014">
    <property type="entry name" value="Cation_Transport_ATPase_IB"/>
</dbReference>
<keyword evidence="4 10" id="KW-0812">Transmembrane</keyword>
<evidence type="ECO:0000256" key="2">
    <source>
        <dbReference type="ARBA" id="ARBA00006024"/>
    </source>
</evidence>
<feature type="transmembrane region" description="Helical" evidence="10">
    <location>
        <begin position="30"/>
        <end position="49"/>
    </location>
</feature>
<evidence type="ECO:0000259" key="11">
    <source>
        <dbReference type="Pfam" id="PF00122"/>
    </source>
</evidence>
<evidence type="ECO:0000256" key="4">
    <source>
        <dbReference type="ARBA" id="ARBA00022692"/>
    </source>
</evidence>
<dbReference type="EC" id="7.2.2.21" evidence="8"/>
<dbReference type="GO" id="GO:0005886">
    <property type="term" value="C:plasma membrane"/>
    <property type="evidence" value="ECO:0007669"/>
    <property type="project" value="UniProtKB-SubCell"/>
</dbReference>
<accession>A0A9D1ZSZ9</accession>
<dbReference type="Proteomes" id="UP000824013">
    <property type="component" value="Unassembled WGS sequence"/>
</dbReference>
<keyword evidence="3" id="KW-0104">Cadmium</keyword>
<comment type="subcellular location">
    <subcellularLocation>
        <location evidence="1">Cell membrane</location>
        <topology evidence="1">Multi-pass membrane protein</topology>
    </subcellularLocation>
</comment>
<feature type="transmembrane region" description="Helical" evidence="10">
    <location>
        <begin position="281"/>
        <end position="306"/>
    </location>
</feature>
<feature type="domain" description="P-type ATPase A" evidence="11">
    <location>
        <begin position="136"/>
        <end position="236"/>
    </location>
</feature>
<evidence type="ECO:0000256" key="5">
    <source>
        <dbReference type="ARBA" id="ARBA00022989"/>
    </source>
</evidence>
<feature type="transmembrane region" description="Helical" evidence="10">
    <location>
        <begin position="609"/>
        <end position="628"/>
    </location>
</feature>
<dbReference type="PROSITE" id="PS00154">
    <property type="entry name" value="ATPASE_E1_E2"/>
    <property type="match status" value="1"/>
</dbReference>
<evidence type="ECO:0000256" key="1">
    <source>
        <dbReference type="ARBA" id="ARBA00004651"/>
    </source>
</evidence>
<dbReference type="PRINTS" id="PR00119">
    <property type="entry name" value="CATATPASE"/>
</dbReference>
<dbReference type="Pfam" id="PF00122">
    <property type="entry name" value="E1-E2_ATPase"/>
    <property type="match status" value="1"/>
</dbReference>
<dbReference type="NCBIfam" id="TIGR01525">
    <property type="entry name" value="ATPase-IB_hvy"/>
    <property type="match status" value="1"/>
</dbReference>
<keyword evidence="7 10" id="KW-0472">Membrane</keyword>
<dbReference type="Gene3D" id="3.40.1110.10">
    <property type="entry name" value="Calcium-transporting ATPase, cytoplasmic domain N"/>
    <property type="match status" value="1"/>
</dbReference>
<dbReference type="SUPFAM" id="SSF56784">
    <property type="entry name" value="HAD-like"/>
    <property type="match status" value="1"/>
</dbReference>
<reference evidence="12" key="1">
    <citation type="journal article" date="2021" name="PeerJ">
        <title>Extensive microbial diversity within the chicken gut microbiome revealed by metagenomics and culture.</title>
        <authorList>
            <person name="Gilroy R."/>
            <person name="Ravi A."/>
            <person name="Getino M."/>
            <person name="Pursley I."/>
            <person name="Horton D.L."/>
            <person name="Alikhan N.F."/>
            <person name="Baker D."/>
            <person name="Gharbi K."/>
            <person name="Hall N."/>
            <person name="Watson M."/>
            <person name="Adriaenssens E.M."/>
            <person name="Foster-Nyarko E."/>
            <person name="Jarju S."/>
            <person name="Secka A."/>
            <person name="Antonio M."/>
            <person name="Oren A."/>
            <person name="Chaudhuri R.R."/>
            <person name="La Ragione R."/>
            <person name="Hildebrand F."/>
            <person name="Pallen M.J."/>
        </authorList>
    </citation>
    <scope>NUCLEOTIDE SEQUENCE</scope>
    <source>
        <strain evidence="12">3204</strain>
    </source>
</reference>
<comment type="similarity">
    <text evidence="2 10">Belongs to the cation transport ATPase (P-type) (TC 3.A.3) family. Type IB subfamily.</text>
</comment>
<dbReference type="InterPro" id="IPR023299">
    <property type="entry name" value="ATPase_P-typ_cyto_dom_N"/>
</dbReference>
<keyword evidence="10" id="KW-0479">Metal-binding</keyword>
<keyword evidence="10" id="KW-1003">Cell membrane</keyword>
<dbReference type="FunFam" id="2.70.150.10:FF:000002">
    <property type="entry name" value="Copper-transporting ATPase 1, putative"/>
    <property type="match status" value="1"/>
</dbReference>
<dbReference type="InterPro" id="IPR008250">
    <property type="entry name" value="ATPase_P-typ_transduc_dom_A_sf"/>
</dbReference>
<gene>
    <name evidence="12" type="primary">cadA</name>
    <name evidence="12" type="ORF">H9820_11365</name>
</gene>
<dbReference type="GO" id="GO:0005524">
    <property type="term" value="F:ATP binding"/>
    <property type="evidence" value="ECO:0007669"/>
    <property type="project" value="UniProtKB-UniRule"/>
</dbReference>
<dbReference type="Pfam" id="PF00702">
    <property type="entry name" value="Hydrolase"/>
    <property type="match status" value="1"/>
</dbReference>
<keyword evidence="10" id="KW-0067">ATP-binding</keyword>
<dbReference type="SUPFAM" id="SSF81665">
    <property type="entry name" value="Calcium ATPase, transmembrane domain M"/>
    <property type="match status" value="1"/>
</dbReference>
<evidence type="ECO:0000256" key="6">
    <source>
        <dbReference type="ARBA" id="ARBA00023065"/>
    </source>
</evidence>
<dbReference type="AlphaFoldDB" id="A0A9D1ZSZ9"/>
<comment type="catalytic activity">
    <reaction evidence="9">
        <text>Cd(2+)(in) + ATP + H2O = Cd(2+)(out) + ADP + phosphate + H(+)</text>
        <dbReference type="Rhea" id="RHEA:12132"/>
        <dbReference type="ChEBI" id="CHEBI:15377"/>
        <dbReference type="ChEBI" id="CHEBI:15378"/>
        <dbReference type="ChEBI" id="CHEBI:30616"/>
        <dbReference type="ChEBI" id="CHEBI:43474"/>
        <dbReference type="ChEBI" id="CHEBI:48775"/>
        <dbReference type="ChEBI" id="CHEBI:456216"/>
        <dbReference type="EC" id="7.2.2.21"/>
    </reaction>
</comment>
<evidence type="ECO:0000256" key="9">
    <source>
        <dbReference type="ARBA" id="ARBA00049338"/>
    </source>
</evidence>
<dbReference type="PANTHER" id="PTHR48085">
    <property type="entry name" value="CADMIUM/ZINC-TRANSPORTING ATPASE HMA2-RELATED"/>
    <property type="match status" value="1"/>
</dbReference>